<dbReference type="PROSITE" id="PS50885">
    <property type="entry name" value="HAMP"/>
    <property type="match status" value="1"/>
</dbReference>
<evidence type="ECO:0000256" key="11">
    <source>
        <dbReference type="SAM" id="Coils"/>
    </source>
</evidence>
<evidence type="ECO:0000259" key="14">
    <source>
        <dbReference type="PROSITE" id="PS50110"/>
    </source>
</evidence>
<keyword evidence="6" id="KW-0808">Transferase</keyword>
<feature type="domain" description="Histidine kinase" evidence="13">
    <location>
        <begin position="408"/>
        <end position="626"/>
    </location>
</feature>
<gene>
    <name evidence="16" type="ORF">SAMN04488061_3007</name>
</gene>
<dbReference type="Pfam" id="PF00072">
    <property type="entry name" value="Response_reg"/>
    <property type="match status" value="1"/>
</dbReference>
<dbReference type="SMART" id="SM00388">
    <property type="entry name" value="HisKA"/>
    <property type="match status" value="1"/>
</dbReference>
<evidence type="ECO:0000256" key="8">
    <source>
        <dbReference type="ARBA" id="ARBA00022777"/>
    </source>
</evidence>
<evidence type="ECO:0000256" key="7">
    <source>
        <dbReference type="ARBA" id="ARBA00022692"/>
    </source>
</evidence>
<dbReference type="EC" id="2.7.13.3" evidence="3"/>
<dbReference type="SMART" id="SM00448">
    <property type="entry name" value="REC"/>
    <property type="match status" value="1"/>
</dbReference>
<dbReference type="SUPFAM" id="SSF55874">
    <property type="entry name" value="ATPase domain of HSP90 chaperone/DNA topoisomerase II/histidine kinase"/>
    <property type="match status" value="1"/>
</dbReference>
<dbReference type="SUPFAM" id="SSF52172">
    <property type="entry name" value="CheY-like"/>
    <property type="match status" value="1"/>
</dbReference>
<dbReference type="InterPro" id="IPR003661">
    <property type="entry name" value="HisK_dim/P_dom"/>
</dbReference>
<dbReference type="Gene3D" id="1.10.287.130">
    <property type="match status" value="1"/>
</dbReference>
<evidence type="ECO:0000313" key="17">
    <source>
        <dbReference type="Proteomes" id="UP000198795"/>
    </source>
</evidence>
<evidence type="ECO:0000256" key="9">
    <source>
        <dbReference type="ARBA" id="ARBA00022989"/>
    </source>
</evidence>
<dbReference type="InterPro" id="IPR036890">
    <property type="entry name" value="HATPase_C_sf"/>
</dbReference>
<evidence type="ECO:0000259" key="15">
    <source>
        <dbReference type="PROSITE" id="PS50885"/>
    </source>
</evidence>
<evidence type="ECO:0000256" key="10">
    <source>
        <dbReference type="PROSITE-ProRule" id="PRU00169"/>
    </source>
</evidence>
<dbReference type="PANTHER" id="PTHR43047:SF9">
    <property type="entry name" value="HISTIDINE KINASE"/>
    <property type="match status" value="1"/>
</dbReference>
<dbReference type="InterPro" id="IPR001789">
    <property type="entry name" value="Sig_transdc_resp-reg_receiver"/>
</dbReference>
<dbReference type="SUPFAM" id="SSF158472">
    <property type="entry name" value="HAMP domain-like"/>
    <property type="match status" value="1"/>
</dbReference>
<dbReference type="SMART" id="SM00387">
    <property type="entry name" value="HATPase_c"/>
    <property type="match status" value="1"/>
</dbReference>
<name>A0A1H0SRL6_9HYPH</name>
<sequence>MLNSPMEASYLRSPTGQASVRRRKPAIGLAAKVLAPITGLTLLAATLGGLILNEEYKVYQSSVAQKKAELTWRVRTLYEGNRSKLLDVAKLLANNPSVQNGLLIGDQYNPLNTIMNFLGHSSIDIINLYDLDGRAFARAQSPSYFGDYDEFAPIVREIVAGMASEEPKTVSGIAPYKDGLALVAIRVTQGVSGATGVVVVGQRLSPQFLQSFAPANHTSAALYQSGKSFMWTDDVSAFPADEGAHTAYTERAVAGGAPYRIELVTNDLALFGPFWGARASILSIAAIAAAASVIVTFIFMFMTVVRPVRHLIAVAEKQVSGDLTARVHLRSQDELGRLGDILNLLTGNLRASLAERDRTNEQLEARVERRTEQLQRELVERERAQAELVRAKEEAEAANASKSRFLAAASHDLRQPVHAMTLFVSNLVQQVESPKAKQTVINVNACVETLCEMFENILDVSKLASGVIKPETEEFPVSRLLDRLQREFEGLAAEKGVDLKSIRSTLLVRSDPALLYRILSNLLSNAIKNTKEGRVLIGCRSRGDSVEIQIWDTGIGIPQSEIVHIFEEFYRGANKPDHRGGVGFGSGLGLGLSIVEHTARLLNHAVHVASVPNKHTRFSITLPRAAGTPPARQNPTANKHLDVAGALVLVVDDDVLALKAVQSTLEDWGCTVITAQTSDDALAILAAGDPLQAIIVDYLLQNDDTGVNLLRKMEDELGLRIPAIILSGVSSRLLEQEAERNGYKLLYKPTQPLRLRQALASSVLAGHTVADMPVRRAVD</sequence>
<dbReference type="PRINTS" id="PR00344">
    <property type="entry name" value="BCTRLSENSOR"/>
</dbReference>
<dbReference type="PROSITE" id="PS50109">
    <property type="entry name" value="HIS_KIN"/>
    <property type="match status" value="1"/>
</dbReference>
<dbReference type="RefSeq" id="WP_090229866.1">
    <property type="nucleotide sequence ID" value="NZ_FNJC01000004.1"/>
</dbReference>
<evidence type="ECO:0000313" key="16">
    <source>
        <dbReference type="EMBL" id="SDP44189.1"/>
    </source>
</evidence>
<dbReference type="EMBL" id="FNJC01000004">
    <property type="protein sequence ID" value="SDP44189.1"/>
    <property type="molecule type" value="Genomic_DNA"/>
</dbReference>
<feature type="coiled-coil region" evidence="11">
    <location>
        <begin position="353"/>
        <end position="401"/>
    </location>
</feature>
<organism evidence="16 17">
    <name type="scientific">Filomicrobium insigne</name>
    <dbReference type="NCBI Taxonomy" id="418854"/>
    <lineage>
        <taxon>Bacteria</taxon>
        <taxon>Pseudomonadati</taxon>
        <taxon>Pseudomonadota</taxon>
        <taxon>Alphaproteobacteria</taxon>
        <taxon>Hyphomicrobiales</taxon>
        <taxon>Hyphomicrobiaceae</taxon>
        <taxon>Filomicrobium</taxon>
    </lineage>
</organism>
<dbReference type="InterPro" id="IPR003660">
    <property type="entry name" value="HAMP_dom"/>
</dbReference>
<feature type="transmembrane region" description="Helical" evidence="12">
    <location>
        <begin position="281"/>
        <end position="302"/>
    </location>
</feature>
<evidence type="ECO:0000256" key="1">
    <source>
        <dbReference type="ARBA" id="ARBA00000085"/>
    </source>
</evidence>
<feature type="modified residue" description="4-aspartylphosphate" evidence="10">
    <location>
        <position position="697"/>
    </location>
</feature>
<proteinExistence type="predicted"/>
<evidence type="ECO:0000256" key="3">
    <source>
        <dbReference type="ARBA" id="ARBA00012438"/>
    </source>
</evidence>
<accession>A0A1H0SRL6</accession>
<keyword evidence="9 12" id="KW-1133">Transmembrane helix</keyword>
<dbReference type="InterPro" id="IPR005467">
    <property type="entry name" value="His_kinase_dom"/>
</dbReference>
<dbReference type="Pfam" id="PF02518">
    <property type="entry name" value="HATPase_c"/>
    <property type="match status" value="1"/>
</dbReference>
<keyword evidence="12" id="KW-0472">Membrane</keyword>
<feature type="transmembrane region" description="Helical" evidence="12">
    <location>
        <begin position="33"/>
        <end position="52"/>
    </location>
</feature>
<evidence type="ECO:0000256" key="4">
    <source>
        <dbReference type="ARBA" id="ARBA00022475"/>
    </source>
</evidence>
<evidence type="ECO:0000256" key="5">
    <source>
        <dbReference type="ARBA" id="ARBA00022553"/>
    </source>
</evidence>
<dbReference type="InterPro" id="IPR004358">
    <property type="entry name" value="Sig_transdc_His_kin-like_C"/>
</dbReference>
<keyword evidence="4" id="KW-1003">Cell membrane</keyword>
<dbReference type="SMART" id="SM00304">
    <property type="entry name" value="HAMP"/>
    <property type="match status" value="1"/>
</dbReference>
<dbReference type="SUPFAM" id="SSF47384">
    <property type="entry name" value="Homodimeric domain of signal transducing histidine kinase"/>
    <property type="match status" value="1"/>
</dbReference>
<evidence type="ECO:0000256" key="6">
    <source>
        <dbReference type="ARBA" id="ARBA00022679"/>
    </source>
</evidence>
<dbReference type="SUPFAM" id="SSF103190">
    <property type="entry name" value="Sensory domain-like"/>
    <property type="match status" value="1"/>
</dbReference>
<dbReference type="PANTHER" id="PTHR43047">
    <property type="entry name" value="TWO-COMPONENT HISTIDINE PROTEIN KINASE"/>
    <property type="match status" value="1"/>
</dbReference>
<comment type="caution">
    <text evidence="16">The sequence shown here is derived from an EMBL/GenBank/DDBJ whole genome shotgun (WGS) entry which is preliminary data.</text>
</comment>
<dbReference type="Pfam" id="PF00512">
    <property type="entry name" value="HisKA"/>
    <property type="match status" value="1"/>
</dbReference>
<keyword evidence="5 10" id="KW-0597">Phosphoprotein</keyword>
<comment type="subcellular location">
    <subcellularLocation>
        <location evidence="2">Cell membrane</location>
        <topology evidence="2">Multi-pass membrane protein</topology>
    </subcellularLocation>
</comment>
<feature type="domain" description="HAMP" evidence="15">
    <location>
        <begin position="302"/>
        <end position="354"/>
    </location>
</feature>
<reference evidence="16 17" key="1">
    <citation type="submission" date="2016-10" db="EMBL/GenBank/DDBJ databases">
        <authorList>
            <person name="Varghese N."/>
            <person name="Submissions S."/>
        </authorList>
    </citation>
    <scope>NUCLEOTIDE SEQUENCE [LARGE SCALE GENOMIC DNA]</scope>
    <source>
        <strain evidence="16 17">CGMCC 1.6497</strain>
    </source>
</reference>
<keyword evidence="8 16" id="KW-0418">Kinase</keyword>
<dbReference type="GO" id="GO:0016301">
    <property type="term" value="F:kinase activity"/>
    <property type="evidence" value="ECO:0007669"/>
    <property type="project" value="UniProtKB-KW"/>
</dbReference>
<dbReference type="InterPro" id="IPR003594">
    <property type="entry name" value="HATPase_dom"/>
</dbReference>
<dbReference type="InterPro" id="IPR036097">
    <property type="entry name" value="HisK_dim/P_sf"/>
</dbReference>
<keyword evidence="11" id="KW-0175">Coiled coil</keyword>
<dbReference type="CDD" id="cd06225">
    <property type="entry name" value="HAMP"/>
    <property type="match status" value="1"/>
</dbReference>
<keyword evidence="7 12" id="KW-0812">Transmembrane</keyword>
<dbReference type="Pfam" id="PF00672">
    <property type="entry name" value="HAMP"/>
    <property type="match status" value="1"/>
</dbReference>
<dbReference type="Gene3D" id="3.30.565.10">
    <property type="entry name" value="Histidine kinase-like ATPase, C-terminal domain"/>
    <property type="match status" value="1"/>
</dbReference>
<dbReference type="Proteomes" id="UP000198795">
    <property type="component" value="Unassembled WGS sequence"/>
</dbReference>
<keyword evidence="17" id="KW-1185">Reference proteome</keyword>
<evidence type="ECO:0000259" key="13">
    <source>
        <dbReference type="PROSITE" id="PS50109"/>
    </source>
</evidence>
<dbReference type="Gene3D" id="6.10.340.10">
    <property type="match status" value="1"/>
</dbReference>
<dbReference type="InterPro" id="IPR011006">
    <property type="entry name" value="CheY-like_superfamily"/>
</dbReference>
<dbReference type="CDD" id="cd00156">
    <property type="entry name" value="REC"/>
    <property type="match status" value="1"/>
</dbReference>
<dbReference type="InterPro" id="IPR029151">
    <property type="entry name" value="Sensor-like_sf"/>
</dbReference>
<comment type="catalytic activity">
    <reaction evidence="1">
        <text>ATP + protein L-histidine = ADP + protein N-phospho-L-histidine.</text>
        <dbReference type="EC" id="2.7.13.3"/>
    </reaction>
</comment>
<dbReference type="Gene3D" id="3.40.50.2300">
    <property type="match status" value="1"/>
</dbReference>
<dbReference type="CDD" id="cd00075">
    <property type="entry name" value="HATPase"/>
    <property type="match status" value="1"/>
</dbReference>
<evidence type="ECO:0000256" key="12">
    <source>
        <dbReference type="SAM" id="Phobius"/>
    </source>
</evidence>
<protein>
    <recommendedName>
        <fullName evidence="3">histidine kinase</fullName>
        <ecNumber evidence="3">2.7.13.3</ecNumber>
    </recommendedName>
</protein>
<dbReference type="PROSITE" id="PS50110">
    <property type="entry name" value="RESPONSE_REGULATORY"/>
    <property type="match status" value="1"/>
</dbReference>
<evidence type="ECO:0000256" key="2">
    <source>
        <dbReference type="ARBA" id="ARBA00004651"/>
    </source>
</evidence>
<dbReference type="CDD" id="cd00082">
    <property type="entry name" value="HisKA"/>
    <property type="match status" value="1"/>
</dbReference>
<feature type="domain" description="Response regulatory" evidence="14">
    <location>
        <begin position="647"/>
        <end position="763"/>
    </location>
</feature>